<keyword evidence="3" id="KW-0645">Protease</keyword>
<dbReference type="GO" id="GO:0006508">
    <property type="term" value="P:proteolysis"/>
    <property type="evidence" value="ECO:0007669"/>
    <property type="project" value="UniProtKB-KW"/>
</dbReference>
<dbReference type="AlphaFoldDB" id="A0A7X3K056"/>
<evidence type="ECO:0000313" key="4">
    <source>
        <dbReference type="Proteomes" id="UP000490800"/>
    </source>
</evidence>
<keyword evidence="1" id="KW-1133">Transmembrane helix</keyword>
<dbReference type="OrthoDB" id="1683445at2"/>
<dbReference type="Proteomes" id="UP000490800">
    <property type="component" value="Unassembled WGS sequence"/>
</dbReference>
<dbReference type="InterPro" id="IPR012340">
    <property type="entry name" value="NA-bd_OB-fold"/>
</dbReference>
<gene>
    <name evidence="3" type="ORF">EDM21_15320</name>
</gene>
<feature type="transmembrane region" description="Helical" evidence="1">
    <location>
        <begin position="75"/>
        <end position="93"/>
    </location>
</feature>
<organism evidence="3 4">
    <name type="scientific">Paenibacillus lutrae</name>
    <dbReference type="NCBI Taxonomy" id="2078573"/>
    <lineage>
        <taxon>Bacteria</taxon>
        <taxon>Bacillati</taxon>
        <taxon>Bacillota</taxon>
        <taxon>Bacilli</taxon>
        <taxon>Bacillales</taxon>
        <taxon>Paenibacillaceae</taxon>
        <taxon>Paenibacillus</taxon>
    </lineage>
</organism>
<evidence type="ECO:0000259" key="2">
    <source>
        <dbReference type="Pfam" id="PF25842"/>
    </source>
</evidence>
<name>A0A7X3K056_9BACL</name>
<keyword evidence="3" id="KW-0378">Hydrolase</keyword>
<evidence type="ECO:0000313" key="3">
    <source>
        <dbReference type="EMBL" id="MVP00879.1"/>
    </source>
</evidence>
<comment type="caution">
    <text evidence="3">The sequence shown here is derived from an EMBL/GenBank/DDBJ whole genome shotgun (WGS) entry which is preliminary data.</text>
</comment>
<keyword evidence="4" id="KW-1185">Reference proteome</keyword>
<protein>
    <submittedName>
        <fullName evidence="3">Protease</fullName>
    </submittedName>
</protein>
<dbReference type="Pfam" id="PF25842">
    <property type="entry name" value="NfeD_TM"/>
    <property type="match status" value="1"/>
</dbReference>
<feature type="transmembrane region" description="Helical" evidence="1">
    <location>
        <begin position="6"/>
        <end position="31"/>
    </location>
</feature>
<feature type="transmembrane region" description="Helical" evidence="1">
    <location>
        <begin position="43"/>
        <end position="63"/>
    </location>
</feature>
<feature type="domain" description="Membrane protein NfeD2 N-terminal transmembrane" evidence="2">
    <location>
        <begin position="1"/>
        <end position="102"/>
    </location>
</feature>
<dbReference type="Gene3D" id="2.40.50.140">
    <property type="entry name" value="Nucleic acid-binding proteins"/>
    <property type="match status" value="1"/>
</dbReference>
<dbReference type="EMBL" id="RHLK01000008">
    <property type="protein sequence ID" value="MVP00879.1"/>
    <property type="molecule type" value="Genomic_DNA"/>
</dbReference>
<dbReference type="RefSeq" id="WP_157336764.1">
    <property type="nucleotide sequence ID" value="NZ_RHLK01000008.1"/>
</dbReference>
<evidence type="ECO:0000256" key="1">
    <source>
        <dbReference type="SAM" id="Phobius"/>
    </source>
</evidence>
<sequence>METWYWGLFIAGVLFALVTLIFGEILGHLFGFLDSAGGHHMPVLQPAVLVGGITTFGGAGILLTRYTEFSPLQTGTASLLIAAALSMLTYLVYVKPMANSENSVGFSIQDLVGKIGEVNVPVPATGHGEVILRIGGGVTNQIAASFDGKTIASHLRVVVVDVKDGILLVSPLDSESEFN</sequence>
<dbReference type="GO" id="GO:0008233">
    <property type="term" value="F:peptidase activity"/>
    <property type="evidence" value="ECO:0007669"/>
    <property type="project" value="UniProtKB-KW"/>
</dbReference>
<dbReference type="InterPro" id="IPR058653">
    <property type="entry name" value="NfeD2_TM"/>
</dbReference>
<proteinExistence type="predicted"/>
<keyword evidence="1" id="KW-0812">Transmembrane</keyword>
<keyword evidence="1" id="KW-0472">Membrane</keyword>
<reference evidence="3 4" key="1">
    <citation type="journal article" date="2019" name="Microorganisms">
        <title>Paenibacillus lutrae sp. nov., A Chitinolytic Species Isolated from A River Otter in Castril Natural Park, Granada, Spain.</title>
        <authorList>
            <person name="Rodriguez M."/>
            <person name="Reina J.C."/>
            <person name="Bejar V."/>
            <person name="Llamas I."/>
        </authorList>
    </citation>
    <scope>NUCLEOTIDE SEQUENCE [LARGE SCALE GENOMIC DNA]</scope>
    <source>
        <strain evidence="3 4">N10</strain>
    </source>
</reference>
<accession>A0A7X3K056</accession>